<keyword evidence="15" id="KW-1185">Reference proteome</keyword>
<dbReference type="InterPro" id="IPR002999">
    <property type="entry name" value="Tudor"/>
</dbReference>
<evidence type="ECO:0000256" key="6">
    <source>
        <dbReference type="ARBA" id="ARBA00022722"/>
    </source>
</evidence>
<dbReference type="GO" id="GO:0034605">
    <property type="term" value="P:cellular response to heat"/>
    <property type="evidence" value="ECO:0007669"/>
    <property type="project" value="UniProtKB-ARBA"/>
</dbReference>
<evidence type="ECO:0000256" key="1">
    <source>
        <dbReference type="ARBA" id="ARBA00004240"/>
    </source>
</evidence>
<dbReference type="Pfam" id="PF00567">
    <property type="entry name" value="TUDOR"/>
    <property type="match status" value="1"/>
</dbReference>
<dbReference type="InterPro" id="IPR016071">
    <property type="entry name" value="Staphylococal_nuclease_OB-fold"/>
</dbReference>
<dbReference type="GO" id="GO:0009651">
    <property type="term" value="P:response to salt stress"/>
    <property type="evidence" value="ECO:0007669"/>
    <property type="project" value="UniProtKB-ARBA"/>
</dbReference>
<comment type="subcellular location">
    <subcellularLocation>
        <location evidence="3">Cytoplasm</location>
        <location evidence="3">Perinuclear region</location>
    </subcellularLocation>
    <subcellularLocation>
        <location evidence="2">Cytoplasmic granule</location>
    </subcellularLocation>
    <subcellularLocation>
        <location evidence="1">Endoplasmic reticulum</location>
    </subcellularLocation>
</comment>
<evidence type="ECO:0000259" key="13">
    <source>
        <dbReference type="PROSITE" id="PS50830"/>
    </source>
</evidence>
<dbReference type="GO" id="GO:0003729">
    <property type="term" value="F:mRNA binding"/>
    <property type="evidence" value="ECO:0007669"/>
    <property type="project" value="UniProtKB-ARBA"/>
</dbReference>
<protein>
    <submittedName>
        <fullName evidence="14">Uncharacterized protein</fullName>
    </submittedName>
</protein>
<reference evidence="14 15" key="1">
    <citation type="submission" date="2023-10" db="EMBL/GenBank/DDBJ databases">
        <title>Chromosome-scale genome assembly provides insights into flower coloration mechanisms of Canna indica.</title>
        <authorList>
            <person name="Li C."/>
        </authorList>
    </citation>
    <scope>NUCLEOTIDE SEQUENCE [LARGE SCALE GENOMIC DNA]</scope>
    <source>
        <tissue evidence="14">Flower</tissue>
    </source>
</reference>
<feature type="domain" description="TNase-like" evidence="13">
    <location>
        <begin position="700"/>
        <end position="827"/>
    </location>
</feature>
<dbReference type="GO" id="GO:0005783">
    <property type="term" value="C:endoplasmic reticulum"/>
    <property type="evidence" value="ECO:0007669"/>
    <property type="project" value="UniProtKB-SubCell"/>
</dbReference>
<dbReference type="PROSITE" id="PS50830">
    <property type="entry name" value="TNASE_3"/>
    <property type="match status" value="4"/>
</dbReference>
<keyword evidence="8" id="KW-0378">Hydrolase</keyword>
<dbReference type="GO" id="GO:0006397">
    <property type="term" value="P:mRNA processing"/>
    <property type="evidence" value="ECO:0007669"/>
    <property type="project" value="UniProtKB-ARBA"/>
</dbReference>
<feature type="region of interest" description="Disordered" evidence="11">
    <location>
        <begin position="1081"/>
        <end position="1103"/>
    </location>
</feature>
<dbReference type="FunFam" id="2.40.50.90:FF:000010">
    <property type="entry name" value="Ribonuclease"/>
    <property type="match status" value="1"/>
</dbReference>
<evidence type="ECO:0000256" key="11">
    <source>
        <dbReference type="SAM" id="MobiDB-lite"/>
    </source>
</evidence>
<evidence type="ECO:0000313" key="14">
    <source>
        <dbReference type="EMBL" id="WOL12600.1"/>
    </source>
</evidence>
<dbReference type="SMART" id="SM00318">
    <property type="entry name" value="SNc"/>
    <property type="match status" value="4"/>
</dbReference>
<dbReference type="PANTHER" id="PTHR12302">
    <property type="entry name" value="EBNA2 BINDING PROTEIN P100"/>
    <property type="match status" value="1"/>
</dbReference>
<evidence type="ECO:0000256" key="5">
    <source>
        <dbReference type="ARBA" id="ARBA00022553"/>
    </source>
</evidence>
<dbReference type="GO" id="GO:0010372">
    <property type="term" value="P:positive regulation of gibberellin biosynthetic process"/>
    <property type="evidence" value="ECO:0007669"/>
    <property type="project" value="UniProtKB-ARBA"/>
</dbReference>
<evidence type="ECO:0000313" key="15">
    <source>
        <dbReference type="Proteomes" id="UP001327560"/>
    </source>
</evidence>
<evidence type="ECO:0000259" key="12">
    <source>
        <dbReference type="PROSITE" id="PS50304"/>
    </source>
</evidence>
<dbReference type="SMART" id="SM00333">
    <property type="entry name" value="TUDOR"/>
    <property type="match status" value="1"/>
</dbReference>
<dbReference type="AlphaFoldDB" id="A0AAQ3QLL7"/>
<keyword evidence="7" id="KW-0677">Repeat</keyword>
<feature type="domain" description="TNase-like" evidence="13">
    <location>
        <begin position="303"/>
        <end position="483"/>
    </location>
</feature>
<evidence type="ECO:0000256" key="7">
    <source>
        <dbReference type="ARBA" id="ARBA00022737"/>
    </source>
</evidence>
<keyword evidence="9" id="KW-0256">Endoplasmic reticulum</keyword>
<dbReference type="GO" id="GO:0048471">
    <property type="term" value="C:perinuclear region of cytoplasm"/>
    <property type="evidence" value="ECO:0007669"/>
    <property type="project" value="UniProtKB-SubCell"/>
</dbReference>
<dbReference type="CDD" id="cd20443">
    <property type="entry name" value="Tudor_AtTudor1-like"/>
    <property type="match status" value="1"/>
</dbReference>
<dbReference type="SUPFAM" id="SSF50199">
    <property type="entry name" value="Staphylococcal nuclease"/>
    <property type="match status" value="5"/>
</dbReference>
<evidence type="ECO:0000256" key="2">
    <source>
        <dbReference type="ARBA" id="ARBA00004463"/>
    </source>
</evidence>
<dbReference type="GO" id="GO:0016787">
    <property type="term" value="F:hydrolase activity"/>
    <property type="evidence" value="ECO:0007669"/>
    <property type="project" value="UniProtKB-KW"/>
</dbReference>
<sequence>MPELAPPPHRPRTAAPVHQQLAPPRLTPSAPLPGAKGRLRSRRTRVNGNYGINPTRFHRCQLDHLYTNHKANRLSSDYPSPDSPSPFYIFTIDATDLRPSFASKIVVSFELALVMASAAGATGWLRGKVKAVTSGDCLVIMGSTKAEIPPEKTITLSSLIAPRLARRGGIDEPFAWDSREFLRELCVGKDVTFKVDYTVPSIGREFGSVFLGDKNVAFLVVSEGWAKVREQGQQKGEASPYLAELQRLEEQAKEQGLGRWSKASSFFSAPGASESAIRNLPPSAIGDPSNLDAMGLLASNKGKPMQGIVEQVRDGSTVRVYLLPEFQFVQVFVAGIQAPSMGRRPVADAIPETEVATDDTNGEVSGETRQPLTSAQRLAASSASFTEVAPDPFGREAKHFTEVRVLNRDVRIVLEGVDKFSNLIGSVYYPDGDTAKDLALELIQNGLAKYVEWSANMMEDDAKRKLKNAELQAKKDRLRIWTNYVPPASNSKAIHDQNFTGKVVEVVSGDCIVVADDAVPYGSPLAERRVNLSSIRAPKMGNPRRDEKPAPYAREAREFLRTRLIGRQVNVSMEYSRKVGAADGPNAVVSSSADSRVMDFGSVFLVKSETDETSPSPNQPGAMNIAEMVVSRGFATVVRHRDFEERSNHYDALLAAESRAINSRKGIHSAKDSPVMHITDLTTASAKKARDFFPFLQRTRRHAAVVEYVLSGHRFKLLIPKETCSIAFSFSGVRCPGREEPFSDDAIALMRRKILQRDVEIEVETVDRTGTFLGSLWESKTNMASVLLEAGLAKLQNSFGSDKIPDAYLLAQAEQSAKQQKLKIWENYVEGQEVSNGGPSAEAKQKEVLKVVVTEVLGGGKFYVQTVGDQKVAAIQQQLAALNIKEAPVIGSFNPAKGDIVLAQFSVDNSWNRAMIVNGPRGSVESPNDKFEVFYIDYGNQETLTYSRLRPLDPSVPAAPGLAQLCSLAYIKVPNLEDDFGQEAAEYLSECALNNSKQFRAMIEERDTSGGKTRGQGSGTVLMVTLVDVEGESSVNATMLQEGLARLERKKRWDTRERKAALDNLEEFQAKAKRERLNIWQYGDVQSDEEESAPPPRKAGGGR</sequence>
<dbReference type="FunFam" id="2.40.50.90:FF:000015">
    <property type="entry name" value="Ribonuclease"/>
    <property type="match status" value="1"/>
</dbReference>
<dbReference type="GO" id="GO:0000932">
    <property type="term" value="C:P-body"/>
    <property type="evidence" value="ECO:0007669"/>
    <property type="project" value="UniProtKB-ARBA"/>
</dbReference>
<evidence type="ECO:0000256" key="4">
    <source>
        <dbReference type="ARBA" id="ARBA00022490"/>
    </source>
</evidence>
<accession>A0AAQ3QLL7</accession>
<dbReference type="Pfam" id="PF00565">
    <property type="entry name" value="SNase"/>
    <property type="match status" value="5"/>
</dbReference>
<dbReference type="PROSITE" id="PS50304">
    <property type="entry name" value="TUDOR"/>
    <property type="match status" value="1"/>
</dbReference>
<dbReference type="GO" id="GO:0006402">
    <property type="term" value="P:mRNA catabolic process"/>
    <property type="evidence" value="ECO:0007669"/>
    <property type="project" value="UniProtKB-ARBA"/>
</dbReference>
<dbReference type="FunFam" id="2.30.30.140:FF:000018">
    <property type="entry name" value="Serine/threonine-protein kinase 31"/>
    <property type="match status" value="1"/>
</dbReference>
<feature type="domain" description="TNase-like" evidence="13">
    <location>
        <begin position="123"/>
        <end position="262"/>
    </location>
</feature>
<keyword evidence="4" id="KW-0963">Cytoplasm</keyword>
<evidence type="ECO:0000256" key="8">
    <source>
        <dbReference type="ARBA" id="ARBA00022801"/>
    </source>
</evidence>
<keyword evidence="6" id="KW-0540">Nuclease</keyword>
<dbReference type="FunFam" id="2.40.50.90:FF:000011">
    <property type="entry name" value="Ribonuclease"/>
    <property type="match status" value="1"/>
</dbReference>
<evidence type="ECO:0000256" key="3">
    <source>
        <dbReference type="ARBA" id="ARBA00004556"/>
    </source>
</evidence>
<gene>
    <name evidence="14" type="ORF">Cni_G21367</name>
</gene>
<feature type="domain" description="TNase-like" evidence="13">
    <location>
        <begin position="497"/>
        <end position="670"/>
    </location>
</feature>
<feature type="domain" description="Tudor" evidence="12">
    <location>
        <begin position="894"/>
        <end position="959"/>
    </location>
</feature>
<dbReference type="InterPro" id="IPR047395">
    <property type="entry name" value="Tudor_AtTudor1-like"/>
</dbReference>
<keyword evidence="10" id="KW-0007">Acetylation</keyword>
<dbReference type="GO" id="GO:0005829">
    <property type="term" value="C:cytosol"/>
    <property type="evidence" value="ECO:0007669"/>
    <property type="project" value="UniProtKB-ARBA"/>
</dbReference>
<proteinExistence type="predicted"/>
<dbReference type="Gene3D" id="2.40.50.90">
    <property type="match status" value="5"/>
</dbReference>
<dbReference type="SUPFAM" id="SSF63748">
    <property type="entry name" value="Tudor/PWWP/MBT"/>
    <property type="match status" value="1"/>
</dbReference>
<dbReference type="EMBL" id="CP136896">
    <property type="protein sequence ID" value="WOL12600.1"/>
    <property type="molecule type" value="Genomic_DNA"/>
</dbReference>
<dbReference type="GO" id="GO:0005635">
    <property type="term" value="C:nuclear envelope"/>
    <property type="evidence" value="ECO:0007669"/>
    <property type="project" value="UniProtKB-ARBA"/>
</dbReference>
<dbReference type="GO" id="GO:0010494">
    <property type="term" value="C:cytoplasmic stress granule"/>
    <property type="evidence" value="ECO:0007669"/>
    <property type="project" value="UniProtKB-ARBA"/>
</dbReference>
<evidence type="ECO:0000256" key="9">
    <source>
        <dbReference type="ARBA" id="ARBA00022824"/>
    </source>
</evidence>
<dbReference type="Proteomes" id="UP001327560">
    <property type="component" value="Chromosome 7"/>
</dbReference>
<dbReference type="FunFam" id="2.40.50.90:FF:000018">
    <property type="entry name" value="Ribonuclease"/>
    <property type="match status" value="1"/>
</dbReference>
<dbReference type="InterPro" id="IPR035437">
    <property type="entry name" value="SNase_OB-fold_sf"/>
</dbReference>
<organism evidence="14 15">
    <name type="scientific">Canna indica</name>
    <name type="common">Indian-shot</name>
    <dbReference type="NCBI Taxonomy" id="4628"/>
    <lineage>
        <taxon>Eukaryota</taxon>
        <taxon>Viridiplantae</taxon>
        <taxon>Streptophyta</taxon>
        <taxon>Embryophyta</taxon>
        <taxon>Tracheophyta</taxon>
        <taxon>Spermatophyta</taxon>
        <taxon>Magnoliopsida</taxon>
        <taxon>Liliopsida</taxon>
        <taxon>Zingiberales</taxon>
        <taxon>Cannaceae</taxon>
        <taxon>Canna</taxon>
    </lineage>
</organism>
<dbReference type="PANTHER" id="PTHR12302:SF2">
    <property type="entry name" value="STAPHYLOCOCCAL NUCLEASE DOMAIN-CONTAINING PROTEIN 1"/>
    <property type="match status" value="1"/>
</dbReference>
<feature type="region of interest" description="Disordered" evidence="11">
    <location>
        <begin position="1"/>
        <end position="40"/>
    </location>
</feature>
<keyword evidence="5" id="KW-0597">Phosphoprotein</keyword>
<dbReference type="GO" id="GO:0004518">
    <property type="term" value="F:nuclease activity"/>
    <property type="evidence" value="ECO:0007669"/>
    <property type="project" value="UniProtKB-KW"/>
</dbReference>
<evidence type="ECO:0000256" key="10">
    <source>
        <dbReference type="ARBA" id="ARBA00022990"/>
    </source>
</evidence>
<dbReference type="Gene3D" id="2.30.30.140">
    <property type="match status" value="1"/>
</dbReference>
<name>A0AAQ3QLL7_9LILI</name>